<keyword evidence="1" id="KW-0472">Membrane</keyword>
<dbReference type="Proteomes" id="UP000748067">
    <property type="component" value="Unassembled WGS sequence"/>
</dbReference>
<evidence type="ECO:0000313" key="2">
    <source>
        <dbReference type="EMBL" id="KAF2407555.1"/>
    </source>
</evidence>
<evidence type="ECO:0000313" key="4">
    <source>
        <dbReference type="Proteomes" id="UP000182470"/>
    </source>
</evidence>
<name>A0A1H0AWN5_9PSED</name>
<sequence>MTPCAHVHTGNLLALTFAATVLTLTPRLDTALVLRTATVEGKRQALQATQGINAGCLLWRAAVAFALVSSHVVLGLAWSLVLIGATRPLSGFLRKEKAIRWMGRTTGLNVVMFAVRLAFSKR</sequence>
<evidence type="ECO:0000313" key="3">
    <source>
        <dbReference type="EMBL" id="SDN37809.1"/>
    </source>
</evidence>
<dbReference type="OrthoDB" id="9804822at2"/>
<evidence type="ECO:0000256" key="1">
    <source>
        <dbReference type="SAM" id="Phobius"/>
    </source>
</evidence>
<proteinExistence type="predicted"/>
<dbReference type="Proteomes" id="UP000182470">
    <property type="component" value="Chromosome I"/>
</dbReference>
<dbReference type="AlphaFoldDB" id="A0A1H0AWN5"/>
<evidence type="ECO:0000313" key="5">
    <source>
        <dbReference type="Proteomes" id="UP000748067"/>
    </source>
</evidence>
<keyword evidence="5" id="KW-1185">Reference proteome</keyword>
<organism evidence="3 4">
    <name type="scientific">Pseudomonas antarctica</name>
    <dbReference type="NCBI Taxonomy" id="219572"/>
    <lineage>
        <taxon>Bacteria</taxon>
        <taxon>Pseudomonadati</taxon>
        <taxon>Pseudomonadota</taxon>
        <taxon>Gammaproteobacteria</taxon>
        <taxon>Pseudomonadales</taxon>
        <taxon>Pseudomonadaceae</taxon>
        <taxon>Pseudomonas</taxon>
    </lineage>
</organism>
<feature type="transmembrane region" description="Helical" evidence="1">
    <location>
        <begin position="101"/>
        <end position="119"/>
    </location>
</feature>
<dbReference type="EMBL" id="LT629704">
    <property type="protein sequence ID" value="SDN37809.1"/>
    <property type="molecule type" value="Genomic_DNA"/>
</dbReference>
<protein>
    <recommendedName>
        <fullName evidence="6">LysE type translocator</fullName>
    </recommendedName>
</protein>
<dbReference type="EMBL" id="JXDI01000002">
    <property type="protein sequence ID" value="KAF2407555.1"/>
    <property type="molecule type" value="Genomic_DNA"/>
</dbReference>
<feature type="transmembrane region" description="Helical" evidence="1">
    <location>
        <begin position="57"/>
        <end position="81"/>
    </location>
</feature>
<dbReference type="RefSeq" id="WP_083358581.1">
    <property type="nucleotide sequence ID" value="NZ_JXDI01000002.1"/>
</dbReference>
<keyword evidence="1" id="KW-1133">Transmembrane helix</keyword>
<keyword evidence="1" id="KW-0812">Transmembrane</keyword>
<evidence type="ECO:0008006" key="6">
    <source>
        <dbReference type="Google" id="ProtNLM"/>
    </source>
</evidence>
<reference evidence="3 4" key="2">
    <citation type="submission" date="2016-10" db="EMBL/GenBank/DDBJ databases">
        <authorList>
            <person name="de Groot N.N."/>
        </authorList>
    </citation>
    <scope>NUCLEOTIDE SEQUENCE [LARGE SCALE GENOMIC DNA]</scope>
    <source>
        <strain evidence="3 4">BS2772</strain>
    </source>
</reference>
<reference evidence="2 5" key="1">
    <citation type="submission" date="2015-01" db="EMBL/GenBank/DDBJ databases">
        <title>Genome Sequence of Pseudomonas antarctica CMS 35.</title>
        <authorList>
            <person name="Voget S."/>
            <person name="Chow J."/>
            <person name="Daniel R."/>
            <person name="Streit W."/>
        </authorList>
    </citation>
    <scope>NUCLEOTIDE SEQUENCE [LARGE SCALE GENOMIC DNA]</scope>
    <source>
        <strain evidence="2 5">CMS 35</strain>
    </source>
</reference>
<gene>
    <name evidence="2" type="ORF">PSAN_44850</name>
    <name evidence="3" type="ORF">SAMN04490179_3941</name>
</gene>
<accession>A0A1H0AWN5</accession>